<accession>A0ABQ0LGY1</accession>
<dbReference type="InterPro" id="IPR013057">
    <property type="entry name" value="AA_transpt_TM"/>
</dbReference>
<evidence type="ECO:0000256" key="5">
    <source>
        <dbReference type="ARBA" id="ARBA00022970"/>
    </source>
</evidence>
<evidence type="ECO:0000256" key="2">
    <source>
        <dbReference type="ARBA" id="ARBA00008066"/>
    </source>
</evidence>
<dbReference type="PANTHER" id="PTHR22950:SF692">
    <property type="entry name" value="TRANSMEMBRANE AMINO ACID TRANSPORTER FAMILY PROTEIN"/>
    <property type="match status" value="1"/>
</dbReference>
<sequence length="411" mass="44426">MVFSEQADRQASCVADEGTQLLPSKRTGSTFSQTFFNCLSMLIGIGLLSCPLAFALSGWTMATTLILGYAYISCRSAKVLGRIVLADPDMRCYSDVAKKAFGPRSSPVLSALFCVELFTVSVLLVTLYADSLHSIYPRLSPQAYKLGSLVFLLPTAFLSLPILSYCSISGLLSTVLIIWAILFDGWSKTSAPGSLWDPAPTSLEFRSWKSLGVAFGLFIAGFGCHPVIPSLARDMREPHRFEGMLDLSFAVATFIYGVVATAGYLMFGNEVSGEISLDLLRTPGYNEMVNHLALWMLVVSPLTKYSLTTQPLISSLEIFMGIDDDDAKQSKRAQRALQKICVVGLSISVSILVPGFTDVMAFLGCSSAFMLCIIGPLMANMVLSGRYGLLDCGLVAVSMVMAVWGTIAIFV</sequence>
<protein>
    <recommendedName>
        <fullName evidence="9">Amino acid transporter transmembrane domain-containing protein</fullName>
    </recommendedName>
</protein>
<evidence type="ECO:0000256" key="6">
    <source>
        <dbReference type="ARBA" id="ARBA00022989"/>
    </source>
</evidence>
<keyword evidence="6 8" id="KW-1133">Transmembrane helix</keyword>
<dbReference type="Proteomes" id="UP000815677">
    <property type="component" value="Unassembled WGS sequence"/>
</dbReference>
<feature type="transmembrane region" description="Helical" evidence="8">
    <location>
        <begin position="108"/>
        <end position="129"/>
    </location>
</feature>
<feature type="transmembrane region" description="Helical" evidence="8">
    <location>
        <begin position="149"/>
        <end position="182"/>
    </location>
</feature>
<evidence type="ECO:0000256" key="7">
    <source>
        <dbReference type="ARBA" id="ARBA00023136"/>
    </source>
</evidence>
<keyword evidence="5" id="KW-0029">Amino-acid transport</keyword>
<keyword evidence="3" id="KW-0813">Transport</keyword>
<feature type="transmembrane region" description="Helical" evidence="8">
    <location>
        <begin position="211"/>
        <end position="232"/>
    </location>
</feature>
<comment type="similarity">
    <text evidence="2">Belongs to the amino acid/polyamine transporter 2 family.</text>
</comment>
<evidence type="ECO:0000256" key="8">
    <source>
        <dbReference type="SAM" id="Phobius"/>
    </source>
</evidence>
<proteinExistence type="inferred from homology"/>
<evidence type="ECO:0000259" key="9">
    <source>
        <dbReference type="Pfam" id="PF01490"/>
    </source>
</evidence>
<comment type="subcellular location">
    <subcellularLocation>
        <location evidence="1">Membrane</location>
        <topology evidence="1">Multi-pass membrane protein</topology>
    </subcellularLocation>
</comment>
<name>A0ABQ0LGY1_MYCCL</name>
<evidence type="ECO:0000256" key="1">
    <source>
        <dbReference type="ARBA" id="ARBA00004141"/>
    </source>
</evidence>
<dbReference type="Pfam" id="PF01490">
    <property type="entry name" value="Aa_trans"/>
    <property type="match status" value="1"/>
</dbReference>
<reference evidence="10" key="1">
    <citation type="submission" date="2014-09" db="EMBL/GenBank/DDBJ databases">
        <title>Genome sequence of the luminous mushroom Mycena chlorophos for searching fungal bioluminescence genes.</title>
        <authorList>
            <person name="Tanaka Y."/>
            <person name="Kasuga D."/>
            <person name="Oba Y."/>
            <person name="Hase S."/>
            <person name="Sato K."/>
            <person name="Oba Y."/>
            <person name="Sakakibara Y."/>
        </authorList>
    </citation>
    <scope>NUCLEOTIDE SEQUENCE</scope>
</reference>
<evidence type="ECO:0000313" key="11">
    <source>
        <dbReference type="Proteomes" id="UP000815677"/>
    </source>
</evidence>
<feature type="domain" description="Amino acid transporter transmembrane" evidence="9">
    <location>
        <begin position="28"/>
        <end position="408"/>
    </location>
</feature>
<keyword evidence="4 8" id="KW-0812">Transmembrane</keyword>
<feature type="transmembrane region" description="Helical" evidence="8">
    <location>
        <begin position="359"/>
        <end position="377"/>
    </location>
</feature>
<feature type="transmembrane region" description="Helical" evidence="8">
    <location>
        <begin position="35"/>
        <end position="59"/>
    </location>
</feature>
<dbReference type="EMBL" id="DF845807">
    <property type="protein sequence ID" value="GAT49762.1"/>
    <property type="molecule type" value="Genomic_DNA"/>
</dbReference>
<keyword evidence="7 8" id="KW-0472">Membrane</keyword>
<evidence type="ECO:0000256" key="4">
    <source>
        <dbReference type="ARBA" id="ARBA00022692"/>
    </source>
</evidence>
<feature type="transmembrane region" description="Helical" evidence="8">
    <location>
        <begin position="244"/>
        <end position="268"/>
    </location>
</feature>
<organism evidence="10 11">
    <name type="scientific">Mycena chlorophos</name>
    <name type="common">Agaric fungus</name>
    <name type="synonym">Agaricus chlorophos</name>
    <dbReference type="NCBI Taxonomy" id="658473"/>
    <lineage>
        <taxon>Eukaryota</taxon>
        <taxon>Fungi</taxon>
        <taxon>Dikarya</taxon>
        <taxon>Basidiomycota</taxon>
        <taxon>Agaricomycotina</taxon>
        <taxon>Agaricomycetes</taxon>
        <taxon>Agaricomycetidae</taxon>
        <taxon>Agaricales</taxon>
        <taxon>Marasmiineae</taxon>
        <taxon>Mycenaceae</taxon>
        <taxon>Mycena</taxon>
    </lineage>
</organism>
<feature type="transmembrane region" description="Helical" evidence="8">
    <location>
        <begin position="389"/>
        <end position="410"/>
    </location>
</feature>
<gene>
    <name evidence="10" type="ORF">MCHLO_07053</name>
</gene>
<evidence type="ECO:0000256" key="3">
    <source>
        <dbReference type="ARBA" id="ARBA00022448"/>
    </source>
</evidence>
<evidence type="ECO:0000313" key="10">
    <source>
        <dbReference type="EMBL" id="GAT49762.1"/>
    </source>
</evidence>
<dbReference type="PANTHER" id="PTHR22950">
    <property type="entry name" value="AMINO ACID TRANSPORTER"/>
    <property type="match status" value="1"/>
</dbReference>
<keyword evidence="11" id="KW-1185">Reference proteome</keyword>